<evidence type="ECO:0000256" key="1">
    <source>
        <dbReference type="ARBA" id="ARBA00022737"/>
    </source>
</evidence>
<proteinExistence type="predicted"/>
<feature type="transmembrane region" description="Helical" evidence="2">
    <location>
        <begin position="32"/>
        <end position="49"/>
    </location>
</feature>
<sequence length="290" mass="32060">MHFELGRRVKQWLLNSQQYLVRRLDSSVRFRILLSFFVAYTALLALQSLEQYLHNSHSCQSPLSCWVTHFVSVISVDHLEGFSILVVAILYLLESRDRKKRKHYEAWQIIDQAAATKVTTSYARLHALQDLNEDGISLGCLDVSQADLRGINLRGADLREATLRGANLKNANLSNANLANADFNEANLTDSNLSGANLKGVYLCGANLARANLRGANLTKSNLSKANLEQAQLEGVKLEDANLAQTNFRNANLTRANLQGARLRETHRGGADFKGANLSGVTMPDGKVNL</sequence>
<dbReference type="InterPro" id="IPR001646">
    <property type="entry name" value="5peptide_repeat"/>
</dbReference>
<organism evidence="3">
    <name type="scientific">Symploca sp. SIO1C4</name>
    <dbReference type="NCBI Taxonomy" id="2607765"/>
    <lineage>
        <taxon>Bacteria</taxon>
        <taxon>Bacillati</taxon>
        <taxon>Cyanobacteriota</taxon>
        <taxon>Cyanophyceae</taxon>
        <taxon>Coleofasciculales</taxon>
        <taxon>Coleofasciculaceae</taxon>
        <taxon>Symploca</taxon>
    </lineage>
</organism>
<dbReference type="AlphaFoldDB" id="A0A6B3NCY3"/>
<keyword evidence="1" id="KW-0677">Repeat</keyword>
<gene>
    <name evidence="3" type="ORF">F6J89_25890</name>
</gene>
<dbReference type="PANTHER" id="PTHR47485:SF1">
    <property type="entry name" value="THYLAKOID LUMENAL 17.4 KDA PROTEIN, CHLOROPLASTIC"/>
    <property type="match status" value="1"/>
</dbReference>
<name>A0A6B3NCY3_9CYAN</name>
<dbReference type="Gene3D" id="2.160.20.80">
    <property type="entry name" value="E3 ubiquitin-protein ligase SopA"/>
    <property type="match status" value="1"/>
</dbReference>
<evidence type="ECO:0000256" key="2">
    <source>
        <dbReference type="SAM" id="Phobius"/>
    </source>
</evidence>
<protein>
    <submittedName>
        <fullName evidence="3">Pentapeptide repeat-containing protein</fullName>
    </submittedName>
</protein>
<keyword evidence="2" id="KW-1133">Transmembrane helix</keyword>
<reference evidence="3" key="1">
    <citation type="submission" date="2019-11" db="EMBL/GenBank/DDBJ databases">
        <title>Genomic insights into an expanded diversity of filamentous marine cyanobacteria reveals the extraordinary biosynthetic potential of Moorea and Okeania.</title>
        <authorList>
            <person name="Ferreira Leao T."/>
            <person name="Wang M."/>
            <person name="Moss N."/>
            <person name="Da Silva R."/>
            <person name="Sanders J."/>
            <person name="Nurk S."/>
            <person name="Gurevich A."/>
            <person name="Humphrey G."/>
            <person name="Reher R."/>
            <person name="Zhu Q."/>
            <person name="Belda-Ferre P."/>
            <person name="Glukhov E."/>
            <person name="Rex R."/>
            <person name="Dorrestein P.C."/>
            <person name="Knight R."/>
            <person name="Pevzner P."/>
            <person name="Gerwick W.H."/>
            <person name="Gerwick L."/>
        </authorList>
    </citation>
    <scope>NUCLEOTIDE SEQUENCE</scope>
    <source>
        <strain evidence="3">SIO1C4</strain>
    </source>
</reference>
<keyword evidence="2" id="KW-0812">Transmembrane</keyword>
<comment type="caution">
    <text evidence="3">The sequence shown here is derived from an EMBL/GenBank/DDBJ whole genome shotgun (WGS) entry which is preliminary data.</text>
</comment>
<dbReference type="Pfam" id="PF00805">
    <property type="entry name" value="Pentapeptide"/>
    <property type="match status" value="2"/>
</dbReference>
<dbReference type="SUPFAM" id="SSF141571">
    <property type="entry name" value="Pentapeptide repeat-like"/>
    <property type="match status" value="1"/>
</dbReference>
<feature type="transmembrane region" description="Helical" evidence="2">
    <location>
        <begin position="69"/>
        <end position="93"/>
    </location>
</feature>
<dbReference type="PANTHER" id="PTHR47485">
    <property type="entry name" value="THYLAKOID LUMENAL 17.4 KDA PROTEIN, CHLOROPLASTIC"/>
    <property type="match status" value="1"/>
</dbReference>
<accession>A0A6B3NCY3</accession>
<dbReference type="EMBL" id="JAAHFQ010000684">
    <property type="protein sequence ID" value="NER30959.1"/>
    <property type="molecule type" value="Genomic_DNA"/>
</dbReference>
<keyword evidence="2" id="KW-0472">Membrane</keyword>
<evidence type="ECO:0000313" key="3">
    <source>
        <dbReference type="EMBL" id="NER30959.1"/>
    </source>
</evidence>